<reference evidence="3 4" key="1">
    <citation type="journal article" date="2022" name="Nat. Microbiol.">
        <title>The microbiome of a bacterivorous marine choanoflagellate contains a resource-demanding obligate bacterial associate.</title>
        <authorList>
            <person name="Needham D.M."/>
            <person name="Poirier C."/>
            <person name="Bachy C."/>
            <person name="George E.E."/>
            <person name="Wilken S."/>
            <person name="Yung C.C.M."/>
            <person name="Limardo A.J."/>
            <person name="Morando M."/>
            <person name="Sudek L."/>
            <person name="Malmstrom R.R."/>
            <person name="Keeling P.J."/>
            <person name="Santoro A.E."/>
            <person name="Worden A.Z."/>
        </authorList>
    </citation>
    <scope>NUCLEOTIDE SEQUENCE [LARGE SCALE GENOMIC DNA]</scope>
    <source>
        <strain evidence="3 4">Comchoano-1</strain>
    </source>
</reference>
<feature type="transmembrane region" description="Helical" evidence="1">
    <location>
        <begin position="29"/>
        <end position="62"/>
    </location>
</feature>
<dbReference type="InterPro" id="IPR003613">
    <property type="entry name" value="Ubox_domain"/>
</dbReference>
<dbReference type="Proteomes" id="UP001055955">
    <property type="component" value="Chromosome"/>
</dbReference>
<keyword evidence="4" id="KW-1185">Reference proteome</keyword>
<dbReference type="EMBL" id="CP092900">
    <property type="protein sequence ID" value="UTC24487.1"/>
    <property type="molecule type" value="Genomic_DNA"/>
</dbReference>
<evidence type="ECO:0000259" key="2">
    <source>
        <dbReference type="SMART" id="SM00504"/>
    </source>
</evidence>
<gene>
    <name evidence="3" type="ORF">MMH89_04550</name>
</gene>
<dbReference type="SMART" id="SM00504">
    <property type="entry name" value="Ubox"/>
    <property type="match status" value="1"/>
</dbReference>
<dbReference type="RefSeq" id="WP_258568271.1">
    <property type="nucleotide sequence ID" value="NZ_CP092900.1"/>
</dbReference>
<dbReference type="SUPFAM" id="SSF57850">
    <property type="entry name" value="RING/U-box"/>
    <property type="match status" value="1"/>
</dbReference>
<accession>A0ABY5DL10</accession>
<keyword evidence="1" id="KW-0472">Membrane</keyword>
<keyword evidence="1" id="KW-0812">Transmembrane</keyword>
<evidence type="ECO:0000313" key="3">
    <source>
        <dbReference type="EMBL" id="UTC24487.1"/>
    </source>
</evidence>
<dbReference type="InterPro" id="IPR013083">
    <property type="entry name" value="Znf_RING/FYVE/PHD"/>
</dbReference>
<name>A0ABY5DL10_9GAMM</name>
<organism evidence="3 4">
    <name type="scientific">Candidatus Comchoanobacter bicostacola</name>
    <dbReference type="NCBI Taxonomy" id="2919598"/>
    <lineage>
        <taxon>Bacteria</taxon>
        <taxon>Pseudomonadati</taxon>
        <taxon>Pseudomonadota</taxon>
        <taxon>Gammaproteobacteria</taxon>
        <taxon>Candidatus Comchoanobacterales</taxon>
        <taxon>Candidatus Comchoanobacteraceae</taxon>
        <taxon>Candidatus Comchoanobacter</taxon>
    </lineage>
</organism>
<keyword evidence="1" id="KW-1133">Transmembrane helix</keyword>
<sequence>MIHLILQKIVNITLDRIQLFSPSASSAPYWLFMILCVVLPTSFFSIHIKLTLLLSTVLLVIFYPKLANPILMPTNVPSYDTLNQWVTQNHEPVPEVLKRELPKGIYEQVDEDAEAEFRCPITHSVPEYPIKIGEQVYELGMLKQWVDERKIDPYTNAPLNSTSLIHAMIDPETGEDKFGKNREEFINRIKAHYKP</sequence>
<protein>
    <recommendedName>
        <fullName evidence="2">U-box domain-containing protein</fullName>
    </recommendedName>
</protein>
<dbReference type="Gene3D" id="3.30.40.10">
    <property type="entry name" value="Zinc/RING finger domain, C3HC4 (zinc finger)"/>
    <property type="match status" value="1"/>
</dbReference>
<evidence type="ECO:0000313" key="4">
    <source>
        <dbReference type="Proteomes" id="UP001055955"/>
    </source>
</evidence>
<proteinExistence type="predicted"/>
<feature type="domain" description="U-box" evidence="2">
    <location>
        <begin position="116"/>
        <end position="172"/>
    </location>
</feature>
<evidence type="ECO:0000256" key="1">
    <source>
        <dbReference type="SAM" id="Phobius"/>
    </source>
</evidence>